<dbReference type="InterPro" id="IPR001505">
    <property type="entry name" value="Copper_CuA"/>
</dbReference>
<feature type="domain" description="Cytochrome oxidase subunit II copper A binding" evidence="18">
    <location>
        <begin position="170"/>
        <end position="298"/>
    </location>
</feature>
<evidence type="ECO:0000313" key="20">
    <source>
        <dbReference type="EMBL" id="MCK9877801.1"/>
    </source>
</evidence>
<feature type="transmembrane region" description="Helical" evidence="17">
    <location>
        <begin position="93"/>
        <end position="119"/>
    </location>
</feature>
<dbReference type="EC" id="7.1.1.9" evidence="15"/>
<dbReference type="PRINTS" id="PR01166">
    <property type="entry name" value="CYCOXIDASEII"/>
</dbReference>
<evidence type="ECO:0000256" key="17">
    <source>
        <dbReference type="SAM" id="Phobius"/>
    </source>
</evidence>
<sequence>MSRSFGRTRPSVADVPVAEVPAAQLGGTPTMPAESGGAPGAHGGGQRAHQRSHGRRTLRMVGPLALVGVAATACERPNFGYPDGVTNYSPRLLNLWQGSAIAALVVGVIVWGMIFYAVVAFRKRSDVLPRQIRYNLPVEILYTVVPVVIVVGMFYYTARDESEVTKLSASPDVTVNVVGFRWNWQFKYLDPGVGPKTPNQNQIEVTGRPGEPAVLVLPQNRSIRFVETSPDVIHSFWVPEFLFKRDVVPGRINQFELTVTKTGTFIGRCAELCGTDHDRMNFYVKVVPQAEYDKFITERLNAPVSSSSASSSTASSSSTQTQAAGAPTAVTATTSGSGQ</sequence>
<dbReference type="PROSITE" id="PS50999">
    <property type="entry name" value="COX2_TM"/>
    <property type="match status" value="1"/>
</dbReference>
<organism evidence="20 21">
    <name type="scientific">Frankia umida</name>
    <dbReference type="NCBI Taxonomy" id="573489"/>
    <lineage>
        <taxon>Bacteria</taxon>
        <taxon>Bacillati</taxon>
        <taxon>Actinomycetota</taxon>
        <taxon>Actinomycetes</taxon>
        <taxon>Frankiales</taxon>
        <taxon>Frankiaceae</taxon>
        <taxon>Frankia</taxon>
    </lineage>
</organism>
<evidence type="ECO:0000256" key="1">
    <source>
        <dbReference type="ARBA" id="ARBA00004141"/>
    </source>
</evidence>
<evidence type="ECO:0000256" key="10">
    <source>
        <dbReference type="ARBA" id="ARBA00023008"/>
    </source>
</evidence>
<name>A0ABT0K1X6_9ACTN</name>
<evidence type="ECO:0000256" key="15">
    <source>
        <dbReference type="RuleBase" id="RU004024"/>
    </source>
</evidence>
<comment type="function">
    <text evidence="12 15">Subunits I and II form the functional core of the enzyme complex. Electrons originating in cytochrome c are transferred via heme a and Cu(A) to the binuclear center formed by heme a3 and Cu(B).</text>
</comment>
<evidence type="ECO:0000259" key="19">
    <source>
        <dbReference type="PROSITE" id="PS50999"/>
    </source>
</evidence>
<reference evidence="20 21" key="1">
    <citation type="submission" date="2022-04" db="EMBL/GenBank/DDBJ databases">
        <title>Genome diversity in the genus Frankia.</title>
        <authorList>
            <person name="Carlos-Shanley C."/>
            <person name="Hahn D."/>
        </authorList>
    </citation>
    <scope>NUCLEOTIDE SEQUENCE [LARGE SCALE GENOMIC DNA]</scope>
    <source>
        <strain evidence="20 21">Ag45/Mut15</strain>
    </source>
</reference>
<comment type="cofactor">
    <cofactor evidence="15">
        <name>Cu cation</name>
        <dbReference type="ChEBI" id="CHEBI:23378"/>
    </cofactor>
    <text evidence="15">Binds a copper A center.</text>
</comment>
<comment type="similarity">
    <text evidence="2 14">Belongs to the cytochrome c oxidase subunit 2 family.</text>
</comment>
<evidence type="ECO:0000256" key="14">
    <source>
        <dbReference type="RuleBase" id="RU000456"/>
    </source>
</evidence>
<dbReference type="PANTHER" id="PTHR22888:SF9">
    <property type="entry name" value="CYTOCHROME C OXIDASE SUBUNIT 2"/>
    <property type="match status" value="1"/>
</dbReference>
<evidence type="ECO:0000256" key="5">
    <source>
        <dbReference type="ARBA" id="ARBA00022692"/>
    </source>
</evidence>
<keyword evidence="3 14" id="KW-0813">Transport</keyword>
<dbReference type="PANTHER" id="PTHR22888">
    <property type="entry name" value="CYTOCHROME C OXIDASE, SUBUNIT II"/>
    <property type="match status" value="1"/>
</dbReference>
<feature type="region of interest" description="Disordered" evidence="16">
    <location>
        <begin position="304"/>
        <end position="339"/>
    </location>
</feature>
<feature type="domain" description="Cytochrome oxidase subunit II transmembrane region profile" evidence="19">
    <location>
        <begin position="73"/>
        <end position="168"/>
    </location>
</feature>
<dbReference type="RefSeq" id="WP_248825979.1">
    <property type="nucleotide sequence ID" value="NZ_JALKFT010000021.1"/>
</dbReference>
<feature type="region of interest" description="Disordered" evidence="16">
    <location>
        <begin position="24"/>
        <end position="54"/>
    </location>
</feature>
<dbReference type="InterPro" id="IPR036257">
    <property type="entry name" value="Cyt_c_oxidase_su2_TM_sf"/>
</dbReference>
<dbReference type="NCBIfam" id="TIGR02866">
    <property type="entry name" value="CoxB"/>
    <property type="match status" value="1"/>
</dbReference>
<comment type="catalytic activity">
    <reaction evidence="13 15">
        <text>4 Fe(II)-[cytochrome c] + O2 + 8 H(+)(in) = 4 Fe(III)-[cytochrome c] + 2 H2O + 4 H(+)(out)</text>
        <dbReference type="Rhea" id="RHEA:11436"/>
        <dbReference type="Rhea" id="RHEA-COMP:10350"/>
        <dbReference type="Rhea" id="RHEA-COMP:14399"/>
        <dbReference type="ChEBI" id="CHEBI:15377"/>
        <dbReference type="ChEBI" id="CHEBI:15378"/>
        <dbReference type="ChEBI" id="CHEBI:15379"/>
        <dbReference type="ChEBI" id="CHEBI:29033"/>
        <dbReference type="ChEBI" id="CHEBI:29034"/>
        <dbReference type="EC" id="7.1.1.9"/>
    </reaction>
</comment>
<dbReference type="Proteomes" id="UP001201873">
    <property type="component" value="Unassembled WGS sequence"/>
</dbReference>
<evidence type="ECO:0000256" key="11">
    <source>
        <dbReference type="ARBA" id="ARBA00023136"/>
    </source>
</evidence>
<keyword evidence="10 15" id="KW-0186">Copper</keyword>
<keyword evidence="21" id="KW-1185">Reference proteome</keyword>
<comment type="subcellular location">
    <subcellularLocation>
        <location evidence="14">Cell membrane</location>
        <topology evidence="14">Multi-pass membrane protein</topology>
    </subcellularLocation>
    <subcellularLocation>
        <location evidence="1">Membrane</location>
        <topology evidence="1">Multi-pass membrane protein</topology>
    </subcellularLocation>
</comment>
<evidence type="ECO:0000256" key="8">
    <source>
        <dbReference type="ARBA" id="ARBA00022982"/>
    </source>
</evidence>
<keyword evidence="11 17" id="KW-0472">Membrane</keyword>
<comment type="caution">
    <text evidence="20">The sequence shown here is derived from an EMBL/GenBank/DDBJ whole genome shotgun (WGS) entry which is preliminary data.</text>
</comment>
<dbReference type="Pfam" id="PF00116">
    <property type="entry name" value="COX2"/>
    <property type="match status" value="1"/>
</dbReference>
<dbReference type="SUPFAM" id="SSF49503">
    <property type="entry name" value="Cupredoxins"/>
    <property type="match status" value="1"/>
</dbReference>
<evidence type="ECO:0000256" key="7">
    <source>
        <dbReference type="ARBA" id="ARBA00022967"/>
    </source>
</evidence>
<feature type="transmembrane region" description="Helical" evidence="17">
    <location>
        <begin position="57"/>
        <end position="73"/>
    </location>
</feature>
<evidence type="ECO:0000313" key="21">
    <source>
        <dbReference type="Proteomes" id="UP001201873"/>
    </source>
</evidence>
<evidence type="ECO:0000256" key="13">
    <source>
        <dbReference type="ARBA" id="ARBA00047816"/>
    </source>
</evidence>
<dbReference type="Gene3D" id="1.10.287.90">
    <property type="match status" value="1"/>
</dbReference>
<protein>
    <recommendedName>
        <fullName evidence="15">Cytochrome c oxidase subunit 2</fullName>
        <ecNumber evidence="15">7.1.1.9</ecNumber>
    </recommendedName>
</protein>
<dbReference type="PROSITE" id="PS50857">
    <property type="entry name" value="COX2_CUA"/>
    <property type="match status" value="1"/>
</dbReference>
<keyword evidence="5 14" id="KW-0812">Transmembrane</keyword>
<keyword evidence="9 17" id="KW-1133">Transmembrane helix</keyword>
<dbReference type="InterPro" id="IPR011759">
    <property type="entry name" value="Cyt_c_oxidase_su2_TM_dom"/>
</dbReference>
<keyword evidence="7" id="KW-1278">Translocase</keyword>
<dbReference type="Pfam" id="PF02790">
    <property type="entry name" value="COX2_TM"/>
    <property type="match status" value="1"/>
</dbReference>
<dbReference type="Gene3D" id="2.60.40.420">
    <property type="entry name" value="Cupredoxins - blue copper proteins"/>
    <property type="match status" value="1"/>
</dbReference>
<feature type="compositionally biased region" description="Gly residues" evidence="16">
    <location>
        <begin position="37"/>
        <end position="46"/>
    </location>
</feature>
<evidence type="ECO:0000256" key="9">
    <source>
        <dbReference type="ARBA" id="ARBA00022989"/>
    </source>
</evidence>
<gene>
    <name evidence="20" type="primary">coxB</name>
    <name evidence="20" type="ORF">MXD59_18810</name>
</gene>
<evidence type="ECO:0000259" key="18">
    <source>
        <dbReference type="PROSITE" id="PS50857"/>
    </source>
</evidence>
<proteinExistence type="inferred from homology"/>
<dbReference type="InterPro" id="IPR002429">
    <property type="entry name" value="CcO_II-like_C"/>
</dbReference>
<dbReference type="SUPFAM" id="SSF81464">
    <property type="entry name" value="Cytochrome c oxidase subunit II-like, transmembrane region"/>
    <property type="match status" value="1"/>
</dbReference>
<dbReference type="InterPro" id="IPR008972">
    <property type="entry name" value="Cupredoxin"/>
</dbReference>
<keyword evidence="8 14" id="KW-0249">Electron transport</keyword>
<accession>A0ABT0K1X6</accession>
<dbReference type="InterPro" id="IPR014222">
    <property type="entry name" value="Cyt_c_oxidase_su2"/>
</dbReference>
<dbReference type="CDD" id="cd13919">
    <property type="entry name" value="CuRO_HCO_II_like_5"/>
    <property type="match status" value="1"/>
</dbReference>
<evidence type="ECO:0000256" key="3">
    <source>
        <dbReference type="ARBA" id="ARBA00022448"/>
    </source>
</evidence>
<evidence type="ECO:0000256" key="4">
    <source>
        <dbReference type="ARBA" id="ARBA00022660"/>
    </source>
</evidence>
<evidence type="ECO:0000256" key="2">
    <source>
        <dbReference type="ARBA" id="ARBA00007866"/>
    </source>
</evidence>
<dbReference type="EMBL" id="JALKFT010000021">
    <property type="protein sequence ID" value="MCK9877801.1"/>
    <property type="molecule type" value="Genomic_DNA"/>
</dbReference>
<evidence type="ECO:0000256" key="6">
    <source>
        <dbReference type="ARBA" id="ARBA00022723"/>
    </source>
</evidence>
<evidence type="ECO:0000256" key="16">
    <source>
        <dbReference type="SAM" id="MobiDB-lite"/>
    </source>
</evidence>
<feature type="transmembrane region" description="Helical" evidence="17">
    <location>
        <begin position="140"/>
        <end position="158"/>
    </location>
</feature>
<evidence type="ECO:0000256" key="12">
    <source>
        <dbReference type="ARBA" id="ARBA00024688"/>
    </source>
</evidence>
<keyword evidence="4 14" id="KW-0679">Respiratory chain</keyword>
<dbReference type="InterPro" id="IPR045187">
    <property type="entry name" value="CcO_II"/>
</dbReference>
<dbReference type="PROSITE" id="PS00078">
    <property type="entry name" value="COX2"/>
    <property type="match status" value="1"/>
</dbReference>
<keyword evidence="6 15" id="KW-0479">Metal-binding</keyword>